<dbReference type="AlphaFoldDB" id="A0A3N0Y9B8"/>
<sequence length="257" mass="29700">MLAQDVQSHLDAAIHTAPCVALAVDESTDINDNAQLVVYIRFSHAEKKDFIEDILEEYAEVMDTVMKLINFLRASSSLQHRHLREFLPEVDANANYLLLHCNVRWLSKGRVLARFWAVRNEIKMFLAQLKNNKARWFSKFLEDERKINIMAFLVDTTSHLNDLKLKLQGKNNSVCDLVAAIQSFQRKLDIFKEDLKEDCKPFPSLKQISERVASSHVEFIQKLIGNFRDRFVNFSLGDQLILFIQNPFLVKNVFTGG</sequence>
<dbReference type="PANTHER" id="PTHR45913:SF21">
    <property type="entry name" value="DUF4371 DOMAIN-CONTAINING PROTEIN"/>
    <property type="match status" value="1"/>
</dbReference>
<keyword evidence="2" id="KW-1185">Reference proteome</keyword>
<gene>
    <name evidence="1" type="ORF">DPX16_13938</name>
</gene>
<evidence type="ECO:0000313" key="1">
    <source>
        <dbReference type="EMBL" id="ROL42531.1"/>
    </source>
</evidence>
<protein>
    <submittedName>
        <fullName evidence="1">Protein FAM200B</fullName>
    </submittedName>
</protein>
<evidence type="ECO:0000313" key="2">
    <source>
        <dbReference type="Proteomes" id="UP000281406"/>
    </source>
</evidence>
<name>A0A3N0Y9B8_ANAGA</name>
<dbReference type="PANTHER" id="PTHR45913">
    <property type="entry name" value="EPM2A-INTERACTING PROTEIN 1"/>
    <property type="match status" value="1"/>
</dbReference>
<dbReference type="OrthoDB" id="8934564at2759"/>
<dbReference type="EMBL" id="RJVU01049572">
    <property type="protein sequence ID" value="ROL42531.1"/>
    <property type="molecule type" value="Genomic_DNA"/>
</dbReference>
<comment type="caution">
    <text evidence="1">The sequence shown here is derived from an EMBL/GenBank/DDBJ whole genome shotgun (WGS) entry which is preliminary data.</text>
</comment>
<proteinExistence type="predicted"/>
<accession>A0A3N0Y9B8</accession>
<organism evidence="1 2">
    <name type="scientific">Anabarilius grahami</name>
    <name type="common">Kanglang fish</name>
    <name type="synonym">Barilius grahami</name>
    <dbReference type="NCBI Taxonomy" id="495550"/>
    <lineage>
        <taxon>Eukaryota</taxon>
        <taxon>Metazoa</taxon>
        <taxon>Chordata</taxon>
        <taxon>Craniata</taxon>
        <taxon>Vertebrata</taxon>
        <taxon>Euteleostomi</taxon>
        <taxon>Actinopterygii</taxon>
        <taxon>Neopterygii</taxon>
        <taxon>Teleostei</taxon>
        <taxon>Ostariophysi</taxon>
        <taxon>Cypriniformes</taxon>
        <taxon>Xenocyprididae</taxon>
        <taxon>Xenocypridinae</taxon>
        <taxon>Xenocypridinae incertae sedis</taxon>
        <taxon>Anabarilius</taxon>
    </lineage>
</organism>
<dbReference type="Proteomes" id="UP000281406">
    <property type="component" value="Unassembled WGS sequence"/>
</dbReference>
<reference evidence="1 2" key="1">
    <citation type="submission" date="2018-10" db="EMBL/GenBank/DDBJ databases">
        <title>Genome assembly for a Yunnan-Guizhou Plateau 3E fish, Anabarilius grahami (Regan), and its evolutionary and genetic applications.</title>
        <authorList>
            <person name="Jiang W."/>
        </authorList>
    </citation>
    <scope>NUCLEOTIDE SEQUENCE [LARGE SCALE GENOMIC DNA]</scope>
    <source>
        <strain evidence="1">AG-KIZ</strain>
        <tissue evidence="1">Muscle</tissue>
    </source>
</reference>